<reference evidence="1 2" key="1">
    <citation type="submission" date="2018-05" db="EMBL/GenBank/DDBJ databases">
        <title>Rhodohalobacter halophilus gen. nov., sp. nov., a moderately halophilic member of the family Balneolaceae.</title>
        <authorList>
            <person name="Liu Z.-W."/>
        </authorList>
    </citation>
    <scope>NUCLEOTIDE SEQUENCE [LARGE SCALE GENOMIC DNA]</scope>
    <source>
        <strain evidence="1 2">8A47</strain>
    </source>
</reference>
<name>A0A316TX08_9BACT</name>
<organism evidence="1 2">
    <name type="scientific">Rhodohalobacter mucosus</name>
    <dbReference type="NCBI Taxonomy" id="2079485"/>
    <lineage>
        <taxon>Bacteria</taxon>
        <taxon>Pseudomonadati</taxon>
        <taxon>Balneolota</taxon>
        <taxon>Balneolia</taxon>
        <taxon>Balneolales</taxon>
        <taxon>Balneolaceae</taxon>
        <taxon>Rhodohalobacter</taxon>
    </lineage>
</organism>
<dbReference type="EMBL" id="QGGB01000005">
    <property type="protein sequence ID" value="PWN07132.1"/>
    <property type="molecule type" value="Genomic_DNA"/>
</dbReference>
<dbReference type="InterPro" id="IPR018914">
    <property type="entry name" value="DUF2480"/>
</dbReference>
<protein>
    <recommendedName>
        <fullName evidence="3">DUF2480 family protein</fullName>
    </recommendedName>
</protein>
<keyword evidence="2" id="KW-1185">Reference proteome</keyword>
<dbReference type="RefSeq" id="WP_109646481.1">
    <property type="nucleotide sequence ID" value="NZ_QGGB01000005.1"/>
</dbReference>
<comment type="caution">
    <text evidence="1">The sequence shown here is derived from an EMBL/GenBank/DDBJ whole genome shotgun (WGS) entry which is preliminary data.</text>
</comment>
<evidence type="ECO:0008006" key="3">
    <source>
        <dbReference type="Google" id="ProtNLM"/>
    </source>
</evidence>
<dbReference type="Proteomes" id="UP000245533">
    <property type="component" value="Unassembled WGS sequence"/>
</dbReference>
<sequence length="173" mass="19967">MSEIVNKVQQSRLETVDLEKFASDISVKELDLKDFLFHGMILKEKEYRENISNHDWEQYKDSYVAVFCSTDAIIPKWAYMLVVSSLQNLAADVLFGTRDDVTETVLKERLDRFDWSQYSDKFVLLKGCSKINVPPSIYMKATKQLLPHVSKLMYGEACSNVPVYRKPRSPKGS</sequence>
<proteinExistence type="predicted"/>
<dbReference type="OrthoDB" id="9803040at2"/>
<evidence type="ECO:0000313" key="1">
    <source>
        <dbReference type="EMBL" id="PWN07132.1"/>
    </source>
</evidence>
<dbReference type="Pfam" id="PF10652">
    <property type="entry name" value="DUF2480"/>
    <property type="match status" value="1"/>
</dbReference>
<accession>A0A316TX08</accession>
<evidence type="ECO:0000313" key="2">
    <source>
        <dbReference type="Proteomes" id="UP000245533"/>
    </source>
</evidence>
<dbReference type="AlphaFoldDB" id="A0A316TX08"/>
<gene>
    <name evidence="1" type="ORF">DDZ15_07665</name>
</gene>